<dbReference type="GeneID" id="54303438"/>
<feature type="region of interest" description="Disordered" evidence="1">
    <location>
        <begin position="1"/>
        <end position="20"/>
    </location>
</feature>
<feature type="compositionally biased region" description="Polar residues" evidence="1">
    <location>
        <begin position="149"/>
        <end position="159"/>
    </location>
</feature>
<reference evidence="2" key="1">
    <citation type="journal article" date="2020" name="Stud. Mycol.">
        <title>101 Dothideomycetes genomes: a test case for predicting lifestyles and emergence of pathogens.</title>
        <authorList>
            <person name="Haridas S."/>
            <person name="Albert R."/>
            <person name="Binder M."/>
            <person name="Bloem J."/>
            <person name="Labutti K."/>
            <person name="Salamov A."/>
            <person name="Andreopoulos B."/>
            <person name="Baker S."/>
            <person name="Barry K."/>
            <person name="Bills G."/>
            <person name="Bluhm B."/>
            <person name="Cannon C."/>
            <person name="Castanera R."/>
            <person name="Culley D."/>
            <person name="Daum C."/>
            <person name="Ezra D."/>
            <person name="Gonzalez J."/>
            <person name="Henrissat B."/>
            <person name="Kuo A."/>
            <person name="Liang C."/>
            <person name="Lipzen A."/>
            <person name="Lutzoni F."/>
            <person name="Magnuson J."/>
            <person name="Mondo S."/>
            <person name="Nolan M."/>
            <person name="Ohm R."/>
            <person name="Pangilinan J."/>
            <person name="Park H.-J."/>
            <person name="Ramirez L."/>
            <person name="Alfaro M."/>
            <person name="Sun H."/>
            <person name="Tritt A."/>
            <person name="Yoshinaga Y."/>
            <person name="Zwiers L.-H."/>
            <person name="Turgeon B."/>
            <person name="Goodwin S."/>
            <person name="Spatafora J."/>
            <person name="Crous P."/>
            <person name="Grigoriev I."/>
        </authorList>
    </citation>
    <scope>NUCLEOTIDE SEQUENCE</scope>
    <source>
        <strain evidence="2">CBS 121167</strain>
    </source>
</reference>
<keyword evidence="3" id="KW-1185">Reference proteome</keyword>
<feature type="compositionally biased region" description="Polar residues" evidence="1">
    <location>
        <begin position="1"/>
        <end position="10"/>
    </location>
</feature>
<proteinExistence type="predicted"/>
<organism evidence="2 3">
    <name type="scientific">Aplosporella prunicola CBS 121167</name>
    <dbReference type="NCBI Taxonomy" id="1176127"/>
    <lineage>
        <taxon>Eukaryota</taxon>
        <taxon>Fungi</taxon>
        <taxon>Dikarya</taxon>
        <taxon>Ascomycota</taxon>
        <taxon>Pezizomycotina</taxon>
        <taxon>Dothideomycetes</taxon>
        <taxon>Dothideomycetes incertae sedis</taxon>
        <taxon>Botryosphaeriales</taxon>
        <taxon>Aplosporellaceae</taxon>
        <taxon>Aplosporella</taxon>
    </lineage>
</organism>
<evidence type="ECO:0000256" key="1">
    <source>
        <dbReference type="SAM" id="MobiDB-lite"/>
    </source>
</evidence>
<dbReference type="EMBL" id="ML995475">
    <property type="protein sequence ID" value="KAF2146593.1"/>
    <property type="molecule type" value="Genomic_DNA"/>
</dbReference>
<dbReference type="AlphaFoldDB" id="A0A6A6BT81"/>
<feature type="region of interest" description="Disordered" evidence="1">
    <location>
        <begin position="40"/>
        <end position="65"/>
    </location>
</feature>
<evidence type="ECO:0000313" key="3">
    <source>
        <dbReference type="Proteomes" id="UP000799438"/>
    </source>
</evidence>
<feature type="compositionally biased region" description="Low complexity" evidence="1">
    <location>
        <begin position="46"/>
        <end position="59"/>
    </location>
</feature>
<dbReference type="RefSeq" id="XP_033402302.1">
    <property type="nucleotide sequence ID" value="XM_033545932.1"/>
</dbReference>
<protein>
    <submittedName>
        <fullName evidence="2">Uncharacterized protein</fullName>
    </submittedName>
</protein>
<sequence length="354" mass="39847">MDQFNQTPVQNPFADTPVVPPRKLLGVSIPPWPNAWGEHTVPFGRPSPSSNSIPPSQVPFKHTESPNFGPFPTAYFSENLPACQTSMRSAETPSIYATAGCHRSFSRDTDDSSSDDQQPYESQAHFYMEEPRNRNIPRALRSPPPYLQYPSTQGPASISSHSELPLPTTAEMYPGIEGNELYTALNNGKDLYAKDDELGVQKTENIEAGELYNSHTELFSSRRDSYFSNESSPKLKRRRSSLRIRPIFSFHHHSGKIIDKNTGPQSCESEQKGVCNDKCSQGGLDSTESLDTEGTWVYVCNMCQHEEAACFCGTDCSVMEVNEREIPTLREIERHQKLWKTPKRWFLGLFKNGD</sequence>
<evidence type="ECO:0000313" key="2">
    <source>
        <dbReference type="EMBL" id="KAF2146593.1"/>
    </source>
</evidence>
<feature type="region of interest" description="Disordered" evidence="1">
    <location>
        <begin position="125"/>
        <end position="159"/>
    </location>
</feature>
<accession>A0A6A6BT81</accession>
<name>A0A6A6BT81_9PEZI</name>
<dbReference type="Proteomes" id="UP000799438">
    <property type="component" value="Unassembled WGS sequence"/>
</dbReference>
<gene>
    <name evidence="2" type="ORF">K452DRAFT_355072</name>
</gene>